<dbReference type="AlphaFoldDB" id="A0A0D1LGR7"/>
<dbReference type="RefSeq" id="WP_043986971.1">
    <property type="nucleotide sequence ID" value="NZ_JXST01000030.1"/>
</dbReference>
<organism evidence="1 2">
    <name type="scientific">Mycolicibacterium llatzerense</name>
    <dbReference type="NCBI Taxonomy" id="280871"/>
    <lineage>
        <taxon>Bacteria</taxon>
        <taxon>Bacillati</taxon>
        <taxon>Actinomycetota</taxon>
        <taxon>Actinomycetes</taxon>
        <taxon>Mycobacteriales</taxon>
        <taxon>Mycobacteriaceae</taxon>
        <taxon>Mycolicibacterium</taxon>
    </lineage>
</organism>
<proteinExistence type="predicted"/>
<protein>
    <submittedName>
        <fullName evidence="1">Uncharacterized protein</fullName>
    </submittedName>
</protein>
<dbReference type="PATRIC" id="fig|280871.6.peg.4125"/>
<evidence type="ECO:0000313" key="1">
    <source>
        <dbReference type="EMBL" id="KIU15221.1"/>
    </source>
</evidence>
<evidence type="ECO:0000313" key="2">
    <source>
        <dbReference type="Proteomes" id="UP000032221"/>
    </source>
</evidence>
<dbReference type="OrthoDB" id="4605093at2"/>
<dbReference type="SUPFAM" id="SSF52058">
    <property type="entry name" value="L domain-like"/>
    <property type="match status" value="1"/>
</dbReference>
<dbReference type="Proteomes" id="UP000032221">
    <property type="component" value="Unassembled WGS sequence"/>
</dbReference>
<dbReference type="STRING" id="280871.TL10_19905"/>
<name>A0A0D1LGR7_9MYCO</name>
<dbReference type="EMBL" id="JXST01000030">
    <property type="protein sequence ID" value="KIU15221.1"/>
    <property type="molecule type" value="Genomic_DNA"/>
</dbReference>
<keyword evidence="2" id="KW-1185">Reference proteome</keyword>
<reference evidence="1 2" key="1">
    <citation type="submission" date="2015-01" db="EMBL/GenBank/DDBJ databases">
        <title>Genome sequence of Mycobacterium llatzerense and Mycobacterium immunogenum recovered from brain abscess.</title>
        <authorList>
            <person name="Greninger A.L."/>
            <person name="Langelier C."/>
            <person name="Cunningham G."/>
            <person name="Chiu C.Y."/>
            <person name="Miller S."/>
        </authorList>
    </citation>
    <scope>NUCLEOTIDE SEQUENCE [LARGE SCALE GENOMIC DNA]</scope>
    <source>
        <strain evidence="1 2">CLUC14</strain>
    </source>
</reference>
<dbReference type="InterPro" id="IPR032675">
    <property type="entry name" value="LRR_dom_sf"/>
</dbReference>
<accession>A0A0D1LGR7</accession>
<sequence>MNTNQPPAVPKSRPPVSHFVRWPVTPDQLPEHPDFRRIIIQDDDDLPSAADWQLLAEYMSQHPHLGLFVDTTGDGLHDLDFLAEFGWLTDLTVECMSLQSVDGLRHLSNLRRVALGPTKRRVSLEVLTELPELTSVSITDHSRELDVLGQIPGLRSVSLTSAKRDDLEFLAGATQLRSVYLTMGRINDLSALTRLPHLISLDMYRTKVTDLTPIGECTSLVSAWLEGLPVGALPDLGALSDLVVLEVAKLNGLDDLTPIAHAPNLRYLRAQSKTLQPEDFMVLAGHPTLEVIDANLRTDELSYQVNQMLNLDRDATNPYYQRAFKHELAARIRGEQ</sequence>
<comment type="caution">
    <text evidence="1">The sequence shown here is derived from an EMBL/GenBank/DDBJ whole genome shotgun (WGS) entry which is preliminary data.</text>
</comment>
<gene>
    <name evidence="1" type="ORF">TL10_19905</name>
</gene>
<dbReference type="Gene3D" id="3.80.10.10">
    <property type="entry name" value="Ribonuclease Inhibitor"/>
    <property type="match status" value="1"/>
</dbReference>